<dbReference type="SUPFAM" id="SSF55073">
    <property type="entry name" value="Nucleotide cyclase"/>
    <property type="match status" value="1"/>
</dbReference>
<evidence type="ECO:0000256" key="3">
    <source>
        <dbReference type="SAM" id="SignalP"/>
    </source>
</evidence>
<organism evidence="5 6">
    <name type="scientific">Chaetoceros tenuissimus</name>
    <dbReference type="NCBI Taxonomy" id="426638"/>
    <lineage>
        <taxon>Eukaryota</taxon>
        <taxon>Sar</taxon>
        <taxon>Stramenopiles</taxon>
        <taxon>Ochrophyta</taxon>
        <taxon>Bacillariophyta</taxon>
        <taxon>Coscinodiscophyceae</taxon>
        <taxon>Chaetocerotophycidae</taxon>
        <taxon>Chaetocerotales</taxon>
        <taxon>Chaetocerotaceae</taxon>
        <taxon>Chaetoceros</taxon>
    </lineage>
</organism>
<dbReference type="Gene3D" id="3.30.70.1230">
    <property type="entry name" value="Nucleotide cyclase"/>
    <property type="match status" value="1"/>
</dbReference>
<feature type="domain" description="Guanylate cyclase" evidence="4">
    <location>
        <begin position="587"/>
        <end position="743"/>
    </location>
</feature>
<protein>
    <recommendedName>
        <fullName evidence="4">Guanylate cyclase domain-containing protein</fullName>
    </recommendedName>
</protein>
<dbReference type="GO" id="GO:0035556">
    <property type="term" value="P:intracellular signal transduction"/>
    <property type="evidence" value="ECO:0007669"/>
    <property type="project" value="InterPro"/>
</dbReference>
<accession>A0AAD3CLC1</accession>
<feature type="region of interest" description="Disordered" evidence="1">
    <location>
        <begin position="865"/>
        <end position="898"/>
    </location>
</feature>
<keyword evidence="2" id="KW-0472">Membrane</keyword>
<dbReference type="InterPro" id="IPR006059">
    <property type="entry name" value="SBP"/>
</dbReference>
<keyword evidence="2" id="KW-0812">Transmembrane</keyword>
<keyword evidence="2" id="KW-1133">Transmembrane helix</keyword>
<dbReference type="CDD" id="cd07302">
    <property type="entry name" value="CHD"/>
    <property type="match status" value="1"/>
</dbReference>
<dbReference type="Pfam" id="PF01547">
    <property type="entry name" value="SBP_bac_1"/>
    <property type="match status" value="1"/>
</dbReference>
<dbReference type="Gene3D" id="3.40.190.10">
    <property type="entry name" value="Periplasmic binding protein-like II"/>
    <property type="match status" value="1"/>
</dbReference>
<sequence>MWSRSTSSFLLNILVLWSTTKISKTLPRVFAEHDSTHIIDPYADESTPLRESMRGRHTGVTLKVLSLDFAENFTVEKFRNFEKLTGVTIEPVRVSQTTWYGGVLEDIKQDNRFIDLYGTFGNWVPEFASLGGLKDISEEVLENSIGLDWLDIMPAVRLGAASYKKSIYAVPLDGDVIYMLYRKDLVEDVGLPSPRSWDDVKQILDYYEKNTIYDKNGYPVYGNCFSTKENDIANHMFWSIASSYLQTAGTAQGVFFDSETMDPVSTRPEFLDVLNEYDYLVKHSPFQNNTEEGVDWIYSRQLFNEGGCVLFYNFPGPIKSMIYEQEQNGFAGNLNLAPLPGKKCTEDESCPYVSDDGVNHAPFLAGGGFAYAVNSKVSKAKQDAALDFALYLSDPSVSFWDVANPFSFLDPLRLRHTTSLGNNSTKEAQAFMDFGWEARQLSQLKETTEASFKSQNYVLDLRNLGADEYLQSGTVPFLIKMWQNKTTAEETADAITKRWHIITEKYGLSQQRDFYRDVLGLPPYVENDDELRAARQRLIRLRNIILSVTIPIGVLAFILCIIVAKQRHTIKYHTRDVENAPKSGPIALIFTDIEDSTALWETNKHAMQKSLDIHHNVIRSLIDKYKAYEVKTVGDSFMIATNSADKAVQLANDIQEHLILQDWPLELATMPSSCISYFPRPRRMSTACEPRLMFKGVRVRIGVHIGHYEFGQSEDGEIQVLHDKVVKGFDYYGPVVNTAARIEDAAFGGQTMISKDVFDELSLEVKTACSINEIGDLSLRGVKDQVFVYSVLPESLKGRRFHGVFRRKSSSDSITSYANDKLSFKNVDIMTLTPVELQRGMKQMQIMIRVLEEKVKDYEEKERSAQEVVKDANVKDANQSSSSIQSDDDISYGGVDDDDEVEVKPLVKFDMDLS</sequence>
<dbReference type="PANTHER" id="PTHR43081:SF1">
    <property type="entry name" value="ADENYLATE CYCLASE, TERMINAL-DIFFERENTIATION SPECIFIC"/>
    <property type="match status" value="1"/>
</dbReference>
<reference evidence="5 6" key="1">
    <citation type="journal article" date="2021" name="Sci. Rep.">
        <title>The genome of the diatom Chaetoceros tenuissimus carries an ancient integrated fragment of an extant virus.</title>
        <authorList>
            <person name="Hongo Y."/>
            <person name="Kimura K."/>
            <person name="Takaki Y."/>
            <person name="Yoshida Y."/>
            <person name="Baba S."/>
            <person name="Kobayashi G."/>
            <person name="Nagasaki K."/>
            <person name="Hano T."/>
            <person name="Tomaru Y."/>
        </authorList>
    </citation>
    <scope>NUCLEOTIDE SEQUENCE [LARGE SCALE GENOMIC DNA]</scope>
    <source>
        <strain evidence="5 6">NIES-3715</strain>
    </source>
</reference>
<dbReference type="PROSITE" id="PS50125">
    <property type="entry name" value="GUANYLATE_CYCLASE_2"/>
    <property type="match status" value="1"/>
</dbReference>
<dbReference type="Proteomes" id="UP001054902">
    <property type="component" value="Unassembled WGS sequence"/>
</dbReference>
<name>A0AAD3CLC1_9STRA</name>
<dbReference type="SMART" id="SM00044">
    <property type="entry name" value="CYCc"/>
    <property type="match status" value="1"/>
</dbReference>
<evidence type="ECO:0000256" key="1">
    <source>
        <dbReference type="SAM" id="MobiDB-lite"/>
    </source>
</evidence>
<dbReference type="EMBL" id="BLLK01000025">
    <property type="protein sequence ID" value="GFH48056.1"/>
    <property type="molecule type" value="Genomic_DNA"/>
</dbReference>
<keyword evidence="6" id="KW-1185">Reference proteome</keyword>
<gene>
    <name evidence="5" type="ORF">CTEN210_04532</name>
</gene>
<dbReference type="SUPFAM" id="SSF53850">
    <property type="entry name" value="Periplasmic binding protein-like II"/>
    <property type="match status" value="1"/>
</dbReference>
<evidence type="ECO:0000256" key="2">
    <source>
        <dbReference type="SAM" id="Phobius"/>
    </source>
</evidence>
<dbReference type="GO" id="GO:0009190">
    <property type="term" value="P:cyclic nucleotide biosynthetic process"/>
    <property type="evidence" value="ECO:0007669"/>
    <property type="project" value="InterPro"/>
</dbReference>
<evidence type="ECO:0000313" key="5">
    <source>
        <dbReference type="EMBL" id="GFH48056.1"/>
    </source>
</evidence>
<dbReference type="InterPro" id="IPR001054">
    <property type="entry name" value="A/G_cyclase"/>
</dbReference>
<feature type="signal peptide" evidence="3">
    <location>
        <begin position="1"/>
        <end position="25"/>
    </location>
</feature>
<proteinExistence type="predicted"/>
<dbReference type="PANTHER" id="PTHR43081">
    <property type="entry name" value="ADENYLATE CYCLASE, TERMINAL-DIFFERENTIATION SPECIFIC-RELATED"/>
    <property type="match status" value="1"/>
</dbReference>
<feature type="compositionally biased region" description="Acidic residues" evidence="1">
    <location>
        <begin position="886"/>
        <end position="898"/>
    </location>
</feature>
<dbReference type="Pfam" id="PF00211">
    <property type="entry name" value="Guanylate_cyc"/>
    <property type="match status" value="1"/>
</dbReference>
<evidence type="ECO:0000259" key="4">
    <source>
        <dbReference type="PROSITE" id="PS50125"/>
    </source>
</evidence>
<keyword evidence="3" id="KW-0732">Signal</keyword>
<dbReference type="InterPro" id="IPR050697">
    <property type="entry name" value="Adenylyl/Guanylyl_Cyclase_3/4"/>
</dbReference>
<feature type="transmembrane region" description="Helical" evidence="2">
    <location>
        <begin position="544"/>
        <end position="564"/>
    </location>
</feature>
<comment type="caution">
    <text evidence="5">The sequence shown here is derived from an EMBL/GenBank/DDBJ whole genome shotgun (WGS) entry which is preliminary data.</text>
</comment>
<dbReference type="InterPro" id="IPR029787">
    <property type="entry name" value="Nucleotide_cyclase"/>
</dbReference>
<evidence type="ECO:0000313" key="6">
    <source>
        <dbReference type="Proteomes" id="UP001054902"/>
    </source>
</evidence>
<feature type="compositionally biased region" description="Basic and acidic residues" evidence="1">
    <location>
        <begin position="865"/>
        <end position="874"/>
    </location>
</feature>
<dbReference type="AlphaFoldDB" id="A0AAD3CLC1"/>
<feature type="chain" id="PRO_5041935443" description="Guanylate cyclase domain-containing protein" evidence="3">
    <location>
        <begin position="26"/>
        <end position="914"/>
    </location>
</feature>